<name>A0A8S5RVX1_9CAUD</name>
<keyword evidence="1" id="KW-0472">Membrane</keyword>
<sequence length="88" mass="9841">MTILIIGIAVLVGIFILGYLYKNRKKNESSQDNLEDFSFTPGVELTTNVKKKSELTPMEKSTAIKTLEKLGYNKAEIIGLLGEEVYDN</sequence>
<evidence type="ECO:0000313" key="2">
    <source>
        <dbReference type="EMBL" id="DAF42916.1"/>
    </source>
</evidence>
<feature type="transmembrane region" description="Helical" evidence="1">
    <location>
        <begin position="6"/>
        <end position="21"/>
    </location>
</feature>
<reference evidence="2" key="1">
    <citation type="journal article" date="2021" name="Proc. Natl. Acad. Sci. U.S.A.">
        <title>A Catalog of Tens of Thousands of Viruses from Human Metagenomes Reveals Hidden Associations with Chronic Diseases.</title>
        <authorList>
            <person name="Tisza M.J."/>
            <person name="Buck C.B."/>
        </authorList>
    </citation>
    <scope>NUCLEOTIDE SEQUENCE</scope>
    <source>
        <strain evidence="2">CtHip2</strain>
    </source>
</reference>
<keyword evidence="1" id="KW-1133">Transmembrane helix</keyword>
<dbReference type="EMBL" id="BK032497">
    <property type="protein sequence ID" value="DAF42916.1"/>
    <property type="molecule type" value="Genomic_DNA"/>
</dbReference>
<proteinExistence type="predicted"/>
<evidence type="ECO:0000256" key="1">
    <source>
        <dbReference type="SAM" id="Phobius"/>
    </source>
</evidence>
<accession>A0A8S5RVX1</accession>
<organism evidence="2">
    <name type="scientific">Siphoviridae sp. ctHip2</name>
    <dbReference type="NCBI Taxonomy" id="2827830"/>
    <lineage>
        <taxon>Viruses</taxon>
        <taxon>Duplodnaviria</taxon>
        <taxon>Heunggongvirae</taxon>
        <taxon>Uroviricota</taxon>
        <taxon>Caudoviricetes</taxon>
    </lineage>
</organism>
<keyword evidence="1" id="KW-0812">Transmembrane</keyword>
<protein>
    <submittedName>
        <fullName evidence="2">FeoB-associated Cys-rich membrane protein</fullName>
    </submittedName>
</protein>